<reference evidence="1" key="1">
    <citation type="submission" date="2018-10" db="EMBL/GenBank/DDBJ databases">
        <authorList>
            <person name="Aoki K."/>
        </authorList>
    </citation>
    <scope>NUCLEOTIDE SEQUENCE</scope>
</reference>
<name>A0A3B1DU61_9ZZZZ</name>
<proteinExistence type="predicted"/>
<evidence type="ECO:0000313" key="1">
    <source>
        <dbReference type="EMBL" id="VAY88223.1"/>
    </source>
</evidence>
<sequence length="89" mass="10127">MAIEDASEIYIQKGLELAKESIKKWRDRILAIEAGKYAIEEEKVTAPEIYVSQSTDGSITMNVTGCKIEKENTPAEIIDFYYKNTHLIK</sequence>
<dbReference type="EMBL" id="UOYO01000048">
    <property type="protein sequence ID" value="VAY88223.1"/>
    <property type="molecule type" value="Genomic_DNA"/>
</dbReference>
<protein>
    <submittedName>
        <fullName evidence="1">Uncharacterized protein</fullName>
    </submittedName>
</protein>
<accession>A0A3B1DU61</accession>
<dbReference type="AlphaFoldDB" id="A0A3B1DU61"/>
<organism evidence="1">
    <name type="scientific">hydrothermal vent metagenome</name>
    <dbReference type="NCBI Taxonomy" id="652676"/>
    <lineage>
        <taxon>unclassified sequences</taxon>
        <taxon>metagenomes</taxon>
        <taxon>ecological metagenomes</taxon>
    </lineage>
</organism>
<gene>
    <name evidence="1" type="ORF">MNB_ARC-1_1132</name>
</gene>